<evidence type="ECO:0000256" key="1">
    <source>
        <dbReference type="SAM" id="MobiDB-lite"/>
    </source>
</evidence>
<dbReference type="EMBL" id="PGGS01000481">
    <property type="protein sequence ID" value="PNH03624.1"/>
    <property type="molecule type" value="Genomic_DNA"/>
</dbReference>
<dbReference type="OrthoDB" id="513406at2759"/>
<feature type="compositionally biased region" description="Low complexity" evidence="1">
    <location>
        <begin position="216"/>
        <end position="225"/>
    </location>
</feature>
<proteinExistence type="predicted"/>
<evidence type="ECO:0000313" key="3">
    <source>
        <dbReference type="Proteomes" id="UP000236333"/>
    </source>
</evidence>
<evidence type="ECO:0000313" key="2">
    <source>
        <dbReference type="EMBL" id="PNH03624.1"/>
    </source>
</evidence>
<keyword evidence="3" id="KW-1185">Reference proteome</keyword>
<organism evidence="2 3">
    <name type="scientific">Tetrabaena socialis</name>
    <dbReference type="NCBI Taxonomy" id="47790"/>
    <lineage>
        <taxon>Eukaryota</taxon>
        <taxon>Viridiplantae</taxon>
        <taxon>Chlorophyta</taxon>
        <taxon>core chlorophytes</taxon>
        <taxon>Chlorophyceae</taxon>
        <taxon>CS clade</taxon>
        <taxon>Chlamydomonadales</taxon>
        <taxon>Tetrabaenaceae</taxon>
        <taxon>Tetrabaena</taxon>
    </lineage>
</organism>
<dbReference type="Proteomes" id="UP000236333">
    <property type="component" value="Unassembled WGS sequence"/>
</dbReference>
<name>A0A2J7ZTN1_9CHLO</name>
<accession>A0A2J7ZTN1</accession>
<dbReference type="AlphaFoldDB" id="A0A2J7ZTN1"/>
<feature type="region of interest" description="Disordered" evidence="1">
    <location>
        <begin position="199"/>
        <end position="237"/>
    </location>
</feature>
<comment type="caution">
    <text evidence="2">The sequence shown here is derived from an EMBL/GenBank/DDBJ whole genome shotgun (WGS) entry which is preliminary data.</text>
</comment>
<protein>
    <submittedName>
        <fullName evidence="2">Uncharacterized protein</fullName>
    </submittedName>
</protein>
<gene>
    <name evidence="2" type="ORF">TSOC_010301</name>
</gene>
<reference evidence="2 3" key="1">
    <citation type="journal article" date="2017" name="Mol. Biol. Evol.">
        <title>The 4-celled Tetrabaena socialis nuclear genome reveals the essential components for genetic control of cell number at the origin of multicellularity in the volvocine lineage.</title>
        <authorList>
            <person name="Featherston J."/>
            <person name="Arakaki Y."/>
            <person name="Hanschen E.R."/>
            <person name="Ferris P.J."/>
            <person name="Michod R.E."/>
            <person name="Olson B.J.S.C."/>
            <person name="Nozaki H."/>
            <person name="Durand P.M."/>
        </authorList>
    </citation>
    <scope>NUCLEOTIDE SEQUENCE [LARGE SCALE GENOMIC DNA]</scope>
    <source>
        <strain evidence="2 3">NIES-571</strain>
    </source>
</reference>
<sequence>MYGFDVCFLRSTAPSSTHHHHHHHIFPGKRGVVIVQLWNGSDPYKGQPLYDPWVTDLLERALATPGVRSIASVAPGGLGLCAVLYADREPWNAWGPHLATFGCQVGGRTQEGRWYEVGHGTHCVYATPVAAASQRPPCPPTLIQCQANAVAGSAYYKVLVGKILGYSDENIYGYVRVLGGGLTPQTIANVDTDLRRLSKAKPKLPWNREGSRGKKPAAAGGTPPASQGRGASSGVPR</sequence>